<keyword evidence="2" id="KW-1185">Reference proteome</keyword>
<dbReference type="Pfam" id="PF16438">
    <property type="entry name" value="DUF5035"/>
    <property type="match status" value="1"/>
</dbReference>
<dbReference type="KEGG" id="bfc:BacF7301_25630"/>
<proteinExistence type="predicted"/>
<name>A0A6H0KVW9_9BACE</name>
<dbReference type="PROSITE" id="PS51257">
    <property type="entry name" value="PROKAR_LIPOPROTEIN"/>
    <property type="match status" value="1"/>
</dbReference>
<evidence type="ECO:0000313" key="1">
    <source>
        <dbReference type="EMBL" id="QIU97329.1"/>
    </source>
</evidence>
<sequence>MKKRVLLLLPLFLGACSNSGESPVIKIEKLYVKAESNSDSAKEEDYANKMDELPALKVGDEVKALLLLDGNGSELKTFKLQKDNDETLSTKLVYQKTEVSTEGNLTDEENGQLRFKDGVTQTRIMVRASIAHVDKNGDVRLEFYLSSKAECEGAQEEIGLKTKVDDEKEE</sequence>
<protein>
    <submittedName>
        <fullName evidence="1">DUF5035 domain-containing protein</fullName>
    </submittedName>
</protein>
<dbReference type="RefSeq" id="WP_167967024.1">
    <property type="nucleotide sequence ID" value="NZ_CP050831.1"/>
</dbReference>
<dbReference type="InterPro" id="IPR032216">
    <property type="entry name" value="DUF5035"/>
</dbReference>
<reference evidence="1 2" key="1">
    <citation type="submission" date="2020-03" db="EMBL/GenBank/DDBJ databases">
        <title>Genomic analysis of Bacteroides faecium CBA7301.</title>
        <authorList>
            <person name="Kim J."/>
            <person name="Roh S.W."/>
        </authorList>
    </citation>
    <scope>NUCLEOTIDE SEQUENCE [LARGE SCALE GENOMIC DNA]</scope>
    <source>
        <strain evidence="1 2">CBA7301</strain>
    </source>
</reference>
<accession>A0A6H0KVW9</accession>
<dbReference type="AlphaFoldDB" id="A0A6H0KVW9"/>
<organism evidence="1 2">
    <name type="scientific">Bacteroides faecium</name>
    <dbReference type="NCBI Taxonomy" id="2715212"/>
    <lineage>
        <taxon>Bacteria</taxon>
        <taxon>Pseudomonadati</taxon>
        <taxon>Bacteroidota</taxon>
        <taxon>Bacteroidia</taxon>
        <taxon>Bacteroidales</taxon>
        <taxon>Bacteroidaceae</taxon>
        <taxon>Bacteroides</taxon>
    </lineage>
</organism>
<gene>
    <name evidence="1" type="ORF">BacF7301_25630</name>
</gene>
<evidence type="ECO:0000313" key="2">
    <source>
        <dbReference type="Proteomes" id="UP000501780"/>
    </source>
</evidence>
<dbReference type="EMBL" id="CP050831">
    <property type="protein sequence ID" value="QIU97329.1"/>
    <property type="molecule type" value="Genomic_DNA"/>
</dbReference>
<dbReference type="Proteomes" id="UP000501780">
    <property type="component" value="Chromosome"/>
</dbReference>